<evidence type="ECO:0000259" key="2">
    <source>
        <dbReference type="Pfam" id="PF22725"/>
    </source>
</evidence>
<evidence type="ECO:0000313" key="4">
    <source>
        <dbReference type="Proteomes" id="UP000240322"/>
    </source>
</evidence>
<dbReference type="PANTHER" id="PTHR43377">
    <property type="entry name" value="BILIVERDIN REDUCTASE A"/>
    <property type="match status" value="1"/>
</dbReference>
<reference evidence="3 4" key="1">
    <citation type="submission" date="2017-04" db="EMBL/GenBank/DDBJ databases">
        <title>Novel microbial lineages endemic to geothermal iron-oxide mats fill important gaps in the evolutionary history of Archaea.</title>
        <authorList>
            <person name="Jay Z.J."/>
            <person name="Beam J.P."/>
            <person name="Dlakic M."/>
            <person name="Rusch D.B."/>
            <person name="Kozubal M.A."/>
            <person name="Inskeep W.P."/>
        </authorList>
    </citation>
    <scope>NUCLEOTIDE SEQUENCE [LARGE SCALE GENOMIC DNA]</scope>
    <source>
        <strain evidence="3">OSP_D</strain>
    </source>
</reference>
<dbReference type="PANTHER" id="PTHR43377:SF1">
    <property type="entry name" value="BILIVERDIN REDUCTASE A"/>
    <property type="match status" value="1"/>
</dbReference>
<name>A0A2R6AUB0_9ARCH</name>
<dbReference type="InterPro" id="IPR000683">
    <property type="entry name" value="Gfo/Idh/MocA-like_OxRdtase_N"/>
</dbReference>
<dbReference type="Gene3D" id="3.40.50.720">
    <property type="entry name" value="NAD(P)-binding Rossmann-like Domain"/>
    <property type="match status" value="1"/>
</dbReference>
<accession>A0A2R6AUB0</accession>
<evidence type="ECO:0008006" key="5">
    <source>
        <dbReference type="Google" id="ProtNLM"/>
    </source>
</evidence>
<dbReference type="SUPFAM" id="SSF51735">
    <property type="entry name" value="NAD(P)-binding Rossmann-fold domains"/>
    <property type="match status" value="1"/>
</dbReference>
<feature type="domain" description="Gfo/Idh/MocA-like oxidoreductase N-terminal" evidence="1">
    <location>
        <begin position="5"/>
        <end position="122"/>
    </location>
</feature>
<sequence>MDKLRLAVVGVGFWGRNHARVYTEIEGVELVAVVDPDRSTRELVASKYGCGSYSSVEELLEKEKVDAASVCTPSVLHGEVASKLIDRGVGVLVEKPFTATLSEGLNLYEKIKQKRVHVSVGFIERFNPAVSLIKKMIKEGRLGDVILFYSRRVSSWPIRIGDVGVIKDLSIHDLDLARYLLGSDVVSVYAVSGISNTRMQQEDYANILLRFPKATAFVESNWLTPYKERVLVVTGSDATATANYLTQEVSLANVEGKFMPTIKVQEPLRLELESFVRSIQTSEQLCASVEDGLKALALAEAALRSAKLGTSVTPPF</sequence>
<gene>
    <name evidence="3" type="ORF">B9Q03_07810</name>
</gene>
<dbReference type="Gene3D" id="3.30.360.10">
    <property type="entry name" value="Dihydrodipicolinate Reductase, domain 2"/>
    <property type="match status" value="1"/>
</dbReference>
<dbReference type="SUPFAM" id="SSF55347">
    <property type="entry name" value="Glyceraldehyde-3-phosphate dehydrogenase-like, C-terminal domain"/>
    <property type="match status" value="1"/>
</dbReference>
<dbReference type="InterPro" id="IPR036291">
    <property type="entry name" value="NAD(P)-bd_dom_sf"/>
</dbReference>
<dbReference type="Pfam" id="PF01408">
    <property type="entry name" value="GFO_IDH_MocA"/>
    <property type="match status" value="1"/>
</dbReference>
<dbReference type="Proteomes" id="UP000240322">
    <property type="component" value="Unassembled WGS sequence"/>
</dbReference>
<evidence type="ECO:0000259" key="1">
    <source>
        <dbReference type="Pfam" id="PF01408"/>
    </source>
</evidence>
<dbReference type="InterPro" id="IPR051450">
    <property type="entry name" value="Gfo/Idh/MocA_Oxidoreductases"/>
</dbReference>
<proteinExistence type="predicted"/>
<protein>
    <recommendedName>
        <fullName evidence="5">Gfo/Idh/MocA family oxidoreductase</fullName>
    </recommendedName>
</protein>
<dbReference type="Pfam" id="PF22725">
    <property type="entry name" value="GFO_IDH_MocA_C3"/>
    <property type="match status" value="1"/>
</dbReference>
<comment type="caution">
    <text evidence="3">The sequence shown here is derived from an EMBL/GenBank/DDBJ whole genome shotgun (WGS) entry which is preliminary data.</text>
</comment>
<dbReference type="EMBL" id="NEXE01000079">
    <property type="protein sequence ID" value="PSN89952.1"/>
    <property type="molecule type" value="Genomic_DNA"/>
</dbReference>
<feature type="domain" description="GFO/IDH/MocA-like oxidoreductase" evidence="2">
    <location>
        <begin position="133"/>
        <end position="240"/>
    </location>
</feature>
<organism evidence="3 4">
    <name type="scientific">Candidatus Marsarchaeota G2 archaeon OSP_D</name>
    <dbReference type="NCBI Taxonomy" id="1978157"/>
    <lineage>
        <taxon>Archaea</taxon>
        <taxon>Candidatus Marsarchaeota</taxon>
        <taxon>Candidatus Marsarchaeota group 2</taxon>
    </lineage>
</organism>
<dbReference type="GO" id="GO:0000166">
    <property type="term" value="F:nucleotide binding"/>
    <property type="evidence" value="ECO:0007669"/>
    <property type="project" value="InterPro"/>
</dbReference>
<dbReference type="InterPro" id="IPR055170">
    <property type="entry name" value="GFO_IDH_MocA-like_dom"/>
</dbReference>
<evidence type="ECO:0000313" key="3">
    <source>
        <dbReference type="EMBL" id="PSN89952.1"/>
    </source>
</evidence>
<dbReference type="AlphaFoldDB" id="A0A2R6AUB0"/>